<protein>
    <submittedName>
        <fullName evidence="1">Uncharacterized protein</fullName>
    </submittedName>
</protein>
<evidence type="ECO:0000313" key="1">
    <source>
        <dbReference type="EMBL" id="AQX01461.1"/>
    </source>
</evidence>
<evidence type="ECO:0000313" key="2">
    <source>
        <dbReference type="Proteomes" id="UP000190848"/>
    </source>
</evidence>
<dbReference type="EMBL" id="CP016374">
    <property type="protein sequence ID" value="AQX01461.1"/>
    <property type="molecule type" value="Genomic_DNA"/>
</dbReference>
<accession>A0AAU8UTS6</accession>
<name>A0AAU8UTS6_9FLAO</name>
<sequence>MDKKNININTNIIIMNQEKLKKEYIPPKIEFQYVEMEEGIATGSAKVIAPDENGVIIDEWEKGSNTDRSFDW</sequence>
<gene>
    <name evidence="1" type="ORF">BBD32_08295</name>
</gene>
<dbReference type="AlphaFoldDB" id="A0AAU8UTS6"/>
<organism evidence="1 2">
    <name type="scientific">Elizabethkingia anophelis</name>
    <dbReference type="NCBI Taxonomy" id="1117645"/>
    <lineage>
        <taxon>Bacteria</taxon>
        <taxon>Pseudomonadati</taxon>
        <taxon>Bacteroidota</taxon>
        <taxon>Flavobacteriia</taxon>
        <taxon>Flavobacteriales</taxon>
        <taxon>Weeksellaceae</taxon>
        <taxon>Elizabethkingia</taxon>
    </lineage>
</organism>
<proteinExistence type="predicted"/>
<dbReference type="Proteomes" id="UP000190848">
    <property type="component" value="Chromosome"/>
</dbReference>
<reference evidence="1 2" key="1">
    <citation type="submission" date="2016-07" db="EMBL/GenBank/DDBJ databases">
        <title>Revisiting the taxonomy of the Elizabethkingia Genus using Whole-Genome Sequencing, Optical Mapping, and MALDI-TOF, along with proposal of three novel Elizabethkingia species: Elizabethkingia bruuniana sp. nov., Elizabethkingia ursingii sp. nov., and Elizabethkingia occulta sp. nov.</title>
        <authorList>
            <person name="Nicholson A.C."/>
        </authorList>
    </citation>
    <scope>NUCLEOTIDE SEQUENCE [LARGE SCALE GENOMIC DNA]</scope>
    <source>
        <strain evidence="1 2">F3201</strain>
    </source>
</reference>